<evidence type="ECO:0000313" key="2">
    <source>
        <dbReference type="Proteomes" id="UP001153069"/>
    </source>
</evidence>
<reference evidence="1" key="1">
    <citation type="submission" date="2020-06" db="EMBL/GenBank/DDBJ databases">
        <authorList>
            <consortium name="Plant Systems Biology data submission"/>
        </authorList>
    </citation>
    <scope>NUCLEOTIDE SEQUENCE</scope>
    <source>
        <strain evidence="1">D6</strain>
    </source>
</reference>
<proteinExistence type="predicted"/>
<dbReference type="AlphaFoldDB" id="A0A9N8E2W5"/>
<comment type="caution">
    <text evidence="1">The sequence shown here is derived from an EMBL/GenBank/DDBJ whole genome shotgun (WGS) entry which is preliminary data.</text>
</comment>
<keyword evidence="2" id="KW-1185">Reference proteome</keyword>
<dbReference type="EMBL" id="CAICTM010000500">
    <property type="protein sequence ID" value="CAB9511754.1"/>
    <property type="molecule type" value="Genomic_DNA"/>
</dbReference>
<accession>A0A9N8E2W5</accession>
<protein>
    <submittedName>
        <fullName evidence="1">Uncharacterized protein</fullName>
    </submittedName>
</protein>
<organism evidence="1 2">
    <name type="scientific">Seminavis robusta</name>
    <dbReference type="NCBI Taxonomy" id="568900"/>
    <lineage>
        <taxon>Eukaryota</taxon>
        <taxon>Sar</taxon>
        <taxon>Stramenopiles</taxon>
        <taxon>Ochrophyta</taxon>
        <taxon>Bacillariophyta</taxon>
        <taxon>Bacillariophyceae</taxon>
        <taxon>Bacillariophycidae</taxon>
        <taxon>Naviculales</taxon>
        <taxon>Naviculaceae</taxon>
        <taxon>Seminavis</taxon>
    </lineage>
</organism>
<name>A0A9N8E2W5_9STRA</name>
<dbReference type="Proteomes" id="UP001153069">
    <property type="component" value="Unassembled WGS sequence"/>
</dbReference>
<sequence length="189" mass="21047">MQSSVVRNNKKHSEVLFKMGGSYPIVHTIVSKKKQVFEIMLATNQNISIGILKDIVSVNIHDAAREHFGNAVGMLGSFDGKLLARDGVTTYSMKEEDNDIGAYGQEWQVRDDEPMLFRAVRAPQYPQACRLPTKQSSLKAKESRRLGQGGISEEDAKVACVHVKHDQQVFAACVYDVTVMNDLDQAEAY</sequence>
<evidence type="ECO:0000313" key="1">
    <source>
        <dbReference type="EMBL" id="CAB9511754.1"/>
    </source>
</evidence>
<gene>
    <name evidence="1" type="ORF">SEMRO_501_G155470.1</name>
</gene>